<dbReference type="SUPFAM" id="SSF53613">
    <property type="entry name" value="Ribokinase-like"/>
    <property type="match status" value="1"/>
</dbReference>
<dbReference type="PANTHER" id="PTHR43320">
    <property type="entry name" value="SUGAR KINASE"/>
    <property type="match status" value="1"/>
</dbReference>
<feature type="domain" description="Carbohydrate kinase PfkB" evidence="4">
    <location>
        <begin position="69"/>
        <end position="345"/>
    </location>
</feature>
<evidence type="ECO:0000256" key="2">
    <source>
        <dbReference type="ARBA" id="ARBA00022679"/>
    </source>
</evidence>
<dbReference type="InterPro" id="IPR029056">
    <property type="entry name" value="Ribokinase-like"/>
</dbReference>
<organism evidence="5 6">
    <name type="scientific">Chrysophaeum taylorii</name>
    <dbReference type="NCBI Taxonomy" id="2483200"/>
    <lineage>
        <taxon>Eukaryota</taxon>
        <taxon>Sar</taxon>
        <taxon>Stramenopiles</taxon>
        <taxon>Ochrophyta</taxon>
        <taxon>Pelagophyceae</taxon>
        <taxon>Pelagomonadales</taxon>
        <taxon>Pelagomonadaceae</taxon>
        <taxon>Chrysophaeum</taxon>
    </lineage>
</organism>
<evidence type="ECO:0000259" key="4">
    <source>
        <dbReference type="Pfam" id="PF00294"/>
    </source>
</evidence>
<keyword evidence="3" id="KW-0418">Kinase</keyword>
<dbReference type="GO" id="GO:0016301">
    <property type="term" value="F:kinase activity"/>
    <property type="evidence" value="ECO:0007669"/>
    <property type="project" value="UniProtKB-KW"/>
</dbReference>
<evidence type="ECO:0000313" key="5">
    <source>
        <dbReference type="EMBL" id="KAJ8601384.1"/>
    </source>
</evidence>
<dbReference type="EMBL" id="JAQMWT010000435">
    <property type="protein sequence ID" value="KAJ8601384.1"/>
    <property type="molecule type" value="Genomic_DNA"/>
</dbReference>
<dbReference type="PANTHER" id="PTHR43320:SF3">
    <property type="entry name" value="CARBOHYDRATE KINASE PFKB DOMAIN-CONTAINING PROTEIN"/>
    <property type="match status" value="1"/>
</dbReference>
<keyword evidence="6" id="KW-1185">Reference proteome</keyword>
<sequence length="374" mass="39397">MVSSMMGFMLLAVRRRRRRRRVALRRVGVGAPERKYVVVGDSFVDVLASGVLELPSQWNADYLATQPIDLRSGGSAMNTAIHLRELSGSRVELHSAVGKDHFGAILKTAAADRGLDLVDHRRQPLGTGSCVVISGANDRTFLTYRGVVDALRGRDVDVSTSTHVHVAGYYNCPALQQDVPDLFRRARRAGATTSLGVQHDATGCWGGVGRPPLTVDDTGPDFLILSEDEARQVVDKIAPADDPTSWPQADALALLSSGAARCVVLTVGAEGAILAGRDDNNRNILLHQRAATAPSFVDATGAGDAFAAGFLHGLAASGGSLRAALKFGCAAGATCVATFGASAPLSRDVLAQALAELEEDNHDNDDAIFAPLPQ</sequence>
<evidence type="ECO:0000256" key="3">
    <source>
        <dbReference type="ARBA" id="ARBA00022777"/>
    </source>
</evidence>
<keyword evidence="2" id="KW-0808">Transferase</keyword>
<dbReference type="Proteomes" id="UP001230188">
    <property type="component" value="Unassembled WGS sequence"/>
</dbReference>
<comment type="similarity">
    <text evidence="1">Belongs to the carbohydrate kinase PfkB family.</text>
</comment>
<reference evidence="5" key="1">
    <citation type="submission" date="2023-01" db="EMBL/GenBank/DDBJ databases">
        <title>Metagenome sequencing of chrysophaentin producing Chrysophaeum taylorii.</title>
        <authorList>
            <person name="Davison J."/>
            <person name="Bewley C."/>
        </authorList>
    </citation>
    <scope>NUCLEOTIDE SEQUENCE</scope>
    <source>
        <strain evidence="5">NIES-1699</strain>
    </source>
</reference>
<protein>
    <recommendedName>
        <fullName evidence="4">Carbohydrate kinase PfkB domain-containing protein</fullName>
    </recommendedName>
</protein>
<evidence type="ECO:0000256" key="1">
    <source>
        <dbReference type="ARBA" id="ARBA00010688"/>
    </source>
</evidence>
<dbReference type="InterPro" id="IPR011611">
    <property type="entry name" value="PfkB_dom"/>
</dbReference>
<dbReference type="Gene3D" id="3.40.1190.20">
    <property type="match status" value="1"/>
</dbReference>
<accession>A0AAD7UD46</accession>
<comment type="caution">
    <text evidence="5">The sequence shown here is derived from an EMBL/GenBank/DDBJ whole genome shotgun (WGS) entry which is preliminary data.</text>
</comment>
<dbReference type="InterPro" id="IPR052700">
    <property type="entry name" value="Carb_kinase_PfkB-like"/>
</dbReference>
<dbReference type="Pfam" id="PF00294">
    <property type="entry name" value="PfkB"/>
    <property type="match status" value="1"/>
</dbReference>
<gene>
    <name evidence="5" type="ORF">CTAYLR_004985</name>
</gene>
<name>A0AAD7UD46_9STRA</name>
<evidence type="ECO:0000313" key="6">
    <source>
        <dbReference type="Proteomes" id="UP001230188"/>
    </source>
</evidence>
<proteinExistence type="inferred from homology"/>
<dbReference type="AlphaFoldDB" id="A0AAD7UD46"/>